<feature type="transmembrane region" description="Helical" evidence="1">
    <location>
        <begin position="200"/>
        <end position="219"/>
    </location>
</feature>
<reference evidence="2" key="1">
    <citation type="submission" date="2018-05" db="EMBL/GenBank/DDBJ databases">
        <authorList>
            <person name="Lanie J.A."/>
            <person name="Ng W.-L."/>
            <person name="Kazmierczak K.M."/>
            <person name="Andrzejewski T.M."/>
            <person name="Davidsen T.M."/>
            <person name="Wayne K.J."/>
            <person name="Tettelin H."/>
            <person name="Glass J.I."/>
            <person name="Rusch D."/>
            <person name="Podicherti R."/>
            <person name="Tsui H.-C.T."/>
            <person name="Winkler M.E."/>
        </authorList>
    </citation>
    <scope>NUCLEOTIDE SEQUENCE</scope>
</reference>
<evidence type="ECO:0000256" key="1">
    <source>
        <dbReference type="SAM" id="Phobius"/>
    </source>
</evidence>
<keyword evidence="1" id="KW-1133">Transmembrane helix</keyword>
<evidence type="ECO:0000313" key="2">
    <source>
        <dbReference type="EMBL" id="SVD42017.1"/>
    </source>
</evidence>
<dbReference type="EMBL" id="UINC01149502">
    <property type="protein sequence ID" value="SVD42017.1"/>
    <property type="molecule type" value="Genomic_DNA"/>
</dbReference>
<gene>
    <name evidence="2" type="ORF">METZ01_LOCUS394871</name>
</gene>
<proteinExistence type="predicted"/>
<organism evidence="2">
    <name type="scientific">marine metagenome</name>
    <dbReference type="NCBI Taxonomy" id="408172"/>
    <lineage>
        <taxon>unclassified sequences</taxon>
        <taxon>metagenomes</taxon>
        <taxon>ecological metagenomes</taxon>
    </lineage>
</organism>
<feature type="transmembrane region" description="Helical" evidence="1">
    <location>
        <begin position="126"/>
        <end position="156"/>
    </location>
</feature>
<feature type="transmembrane region" description="Helical" evidence="1">
    <location>
        <begin position="176"/>
        <end position="193"/>
    </location>
</feature>
<protein>
    <submittedName>
        <fullName evidence="2">Uncharacterized protein</fullName>
    </submittedName>
</protein>
<feature type="transmembrane region" description="Helical" evidence="1">
    <location>
        <begin position="96"/>
        <end position="114"/>
    </location>
</feature>
<dbReference type="AlphaFoldDB" id="A0A382V6F3"/>
<feature type="transmembrane region" description="Helical" evidence="1">
    <location>
        <begin position="39"/>
        <end position="59"/>
    </location>
</feature>
<sequence length="275" mass="30451">MALGLCRVTILTGIAAPMALATSSASAHAFGTRYDLPIPLGIYLTGAGAAVFLSFMVMARFLKHRGELQGGFQFDILTLPGMGWLGSALLRNVLRSLSIAIFGLVLATGFFGNADPLKNFTPTFVWIVWWVGMAYISALFGNFWSLVNPWSILFIWFSKLTDNPQPMFRYPSRLGHWPAVGLLFIFAWIELVFENGEHPPVLATLIVIYSVITWVGMGMFGHDTWLKHCEIFTAVFALLSRFAPTVGRQGQWHLRPPAAGLIDYRPSSLSTVCFV</sequence>
<name>A0A382V6F3_9ZZZZ</name>
<keyword evidence="1" id="KW-0472">Membrane</keyword>
<feature type="non-terminal residue" evidence="2">
    <location>
        <position position="275"/>
    </location>
</feature>
<accession>A0A382V6F3</accession>
<keyword evidence="1" id="KW-0812">Transmembrane</keyword>